<proteinExistence type="predicted"/>
<accession>A0A0D3GEK1</accession>
<evidence type="ECO:0000313" key="2">
    <source>
        <dbReference type="EnsemblPlants" id="OBART06G08400.1"/>
    </source>
</evidence>
<feature type="region of interest" description="Disordered" evidence="1">
    <location>
        <begin position="169"/>
        <end position="188"/>
    </location>
</feature>
<dbReference type="HOGENOM" id="CLU_1557736_0_0_1"/>
<dbReference type="Proteomes" id="UP000026960">
    <property type="component" value="Chromosome 6"/>
</dbReference>
<organism evidence="2">
    <name type="scientific">Oryza barthii</name>
    <dbReference type="NCBI Taxonomy" id="65489"/>
    <lineage>
        <taxon>Eukaryota</taxon>
        <taxon>Viridiplantae</taxon>
        <taxon>Streptophyta</taxon>
        <taxon>Embryophyta</taxon>
        <taxon>Tracheophyta</taxon>
        <taxon>Spermatophyta</taxon>
        <taxon>Magnoliopsida</taxon>
        <taxon>Liliopsida</taxon>
        <taxon>Poales</taxon>
        <taxon>Poaceae</taxon>
        <taxon>BOP clade</taxon>
        <taxon>Oryzoideae</taxon>
        <taxon>Oryzeae</taxon>
        <taxon>Oryzinae</taxon>
        <taxon>Oryza</taxon>
    </lineage>
</organism>
<reference evidence="2" key="2">
    <citation type="submission" date="2015-03" db="UniProtKB">
        <authorList>
            <consortium name="EnsemblPlants"/>
        </authorList>
    </citation>
    <scope>IDENTIFICATION</scope>
</reference>
<evidence type="ECO:0000313" key="3">
    <source>
        <dbReference type="Proteomes" id="UP000026960"/>
    </source>
</evidence>
<sequence>MTRATSRRPPRAHATAALDSDDNYKEVEMQSPSSTISAVGVLGTSFLSTTIVDHLLGGRPWEPLPSTPSSSTLSAAGSSGATTATVIDLICAGELGSRHRRCCPRHGRLRAAPPLPRSGEEGHRRCLWRWRRVEGQLRAADGGCVGPRAPPPSAPSFIAGAADARHLSRLSAGRAEEERWKGRGKSDI</sequence>
<evidence type="ECO:0000256" key="1">
    <source>
        <dbReference type="SAM" id="MobiDB-lite"/>
    </source>
</evidence>
<reference evidence="2" key="1">
    <citation type="journal article" date="2009" name="Rice">
        <title>De Novo Next Generation Sequencing of Plant Genomes.</title>
        <authorList>
            <person name="Rounsley S."/>
            <person name="Marri P.R."/>
            <person name="Yu Y."/>
            <person name="He R."/>
            <person name="Sisneros N."/>
            <person name="Goicoechea J.L."/>
            <person name="Lee S.J."/>
            <person name="Angelova A."/>
            <person name="Kudrna D."/>
            <person name="Luo M."/>
            <person name="Affourtit J."/>
            <person name="Desany B."/>
            <person name="Knight J."/>
            <person name="Niazi F."/>
            <person name="Egholm M."/>
            <person name="Wing R.A."/>
        </authorList>
    </citation>
    <scope>NUCLEOTIDE SEQUENCE [LARGE SCALE GENOMIC DNA]</scope>
    <source>
        <strain evidence="2">cv. IRGC 105608</strain>
    </source>
</reference>
<dbReference type="Gramene" id="OBART06G08400.1">
    <property type="protein sequence ID" value="OBART06G08400.1"/>
    <property type="gene ID" value="OBART06G08400"/>
</dbReference>
<protein>
    <submittedName>
        <fullName evidence="2">Uncharacterized protein</fullName>
    </submittedName>
</protein>
<feature type="compositionally biased region" description="Basic and acidic residues" evidence="1">
    <location>
        <begin position="174"/>
        <end position="188"/>
    </location>
</feature>
<keyword evidence="3" id="KW-1185">Reference proteome</keyword>
<dbReference type="AlphaFoldDB" id="A0A0D3GEK1"/>
<dbReference type="EnsemblPlants" id="OBART06G08400.1">
    <property type="protein sequence ID" value="OBART06G08400.1"/>
    <property type="gene ID" value="OBART06G08400"/>
</dbReference>
<feature type="region of interest" description="Disordered" evidence="1">
    <location>
        <begin position="1"/>
        <end position="21"/>
    </location>
</feature>
<feature type="compositionally biased region" description="Basic residues" evidence="1">
    <location>
        <begin position="1"/>
        <end position="11"/>
    </location>
</feature>
<name>A0A0D3GEK1_9ORYZ</name>
<dbReference type="PaxDb" id="65489-OBART06G08400.1"/>